<name>A0A060HM55_9ARCH</name>
<reference evidence="2 3" key="1">
    <citation type="journal article" date="2014" name="Int. J. Syst. Evol. Microbiol.">
        <title>Nitrososphaera viennensis gen. nov., sp. nov., an aerobic and mesophilic, ammonia-oxidizing archaeon from soil and a member of the archaeal phylum Thaumarchaeota.</title>
        <authorList>
            <person name="Stieglmeier M."/>
            <person name="Klingl A."/>
            <person name="Alves R.J."/>
            <person name="Rittmann S.K."/>
            <person name="Melcher M."/>
            <person name="Leisch N."/>
            <person name="Schleper C."/>
        </authorList>
    </citation>
    <scope>NUCLEOTIDE SEQUENCE [LARGE SCALE GENOMIC DNA]</scope>
    <source>
        <strain evidence="2">EN76</strain>
    </source>
</reference>
<dbReference type="KEGG" id="nvn:NVIE_022930"/>
<feature type="compositionally biased region" description="Basic and acidic residues" evidence="1">
    <location>
        <begin position="7"/>
        <end position="23"/>
    </location>
</feature>
<keyword evidence="3" id="KW-1185">Reference proteome</keyword>
<gene>
    <name evidence="2" type="ORF">NVIE_022930</name>
</gene>
<protein>
    <submittedName>
        <fullName evidence="2">Uncharacterized protein</fullName>
    </submittedName>
</protein>
<dbReference type="RefSeq" id="WP_258914120.1">
    <property type="nucleotide sequence ID" value="NZ_CP007536.1"/>
</dbReference>
<organism evidence="2 3">
    <name type="scientific">Nitrososphaera viennensis EN76</name>
    <dbReference type="NCBI Taxonomy" id="926571"/>
    <lineage>
        <taxon>Archaea</taxon>
        <taxon>Nitrososphaerota</taxon>
        <taxon>Nitrososphaeria</taxon>
        <taxon>Nitrososphaerales</taxon>
        <taxon>Nitrososphaeraceae</taxon>
        <taxon>Nitrososphaera</taxon>
    </lineage>
</organism>
<dbReference type="AlphaFoldDB" id="A0A060HM55"/>
<evidence type="ECO:0000256" key="1">
    <source>
        <dbReference type="SAM" id="MobiDB-lite"/>
    </source>
</evidence>
<sequence length="42" mass="4873">MSNDISNHFEKAKAQLKSERDSLEQRIKEEIAQSKRKALSKV</sequence>
<dbReference type="GeneID" id="74947534"/>
<evidence type="ECO:0000313" key="2">
    <source>
        <dbReference type="EMBL" id="AIC16553.1"/>
    </source>
</evidence>
<evidence type="ECO:0000313" key="3">
    <source>
        <dbReference type="Proteomes" id="UP000027093"/>
    </source>
</evidence>
<feature type="region of interest" description="Disordered" evidence="1">
    <location>
        <begin position="1"/>
        <end position="23"/>
    </location>
</feature>
<dbReference type="STRING" id="926571.NVIE_022930"/>
<accession>A0A060HM55</accession>
<proteinExistence type="predicted"/>
<dbReference type="EMBL" id="CP007536">
    <property type="protein sequence ID" value="AIC16553.1"/>
    <property type="molecule type" value="Genomic_DNA"/>
</dbReference>
<dbReference type="HOGENOM" id="CLU_3245486_0_0_2"/>
<dbReference type="Proteomes" id="UP000027093">
    <property type="component" value="Chromosome"/>
</dbReference>